<dbReference type="EMBL" id="KY290172">
    <property type="protein sequence ID" value="QFV38291.1"/>
    <property type="molecule type" value="Genomic_DNA"/>
</dbReference>
<organism evidence="2">
    <name type="scientific">Human betaherpesvirus 6</name>
    <dbReference type="NCBI Taxonomy" id="10368"/>
    <lineage>
        <taxon>Viruses</taxon>
        <taxon>Duplodnaviria</taxon>
        <taxon>Heunggongvirae</taxon>
        <taxon>Peploviricota</taxon>
        <taxon>Herviviricetes</taxon>
        <taxon>Herpesvirales</taxon>
        <taxon>Orthoherpesviridae</taxon>
        <taxon>Betaherpesvirinae</taxon>
        <taxon>Roseolovirus</taxon>
    </lineage>
</organism>
<sequence>MGISVPARAQSDLPKQRRQRLYGNKCPGPSAVRPERSPTSQSREGSACMGISVPARAQSDFPMQRKQRLYRNKYPGPSAVRPPKAEKAAPVWE</sequence>
<evidence type="ECO:0008006" key="3">
    <source>
        <dbReference type="Google" id="ProtNLM"/>
    </source>
</evidence>
<evidence type="ECO:0000313" key="2">
    <source>
        <dbReference type="EMBL" id="QFV38291.1"/>
    </source>
</evidence>
<protein>
    <recommendedName>
        <fullName evidence="3">B9</fullName>
    </recommendedName>
</protein>
<proteinExistence type="predicted"/>
<accession>A0A5P9S7I0</accession>
<evidence type="ECO:0000256" key="1">
    <source>
        <dbReference type="SAM" id="MobiDB-lite"/>
    </source>
</evidence>
<reference evidence="2" key="1">
    <citation type="journal article" date="2018" name="BMC Genomics">
        <title>Comparative genomic, transcriptomic, and proteomic reannotation of human herpesvirus 6.</title>
        <authorList>
            <person name="Greninger A.L."/>
            <person name="Knudsen G.M."/>
            <person name="Roychoudhury P."/>
            <person name="Hanson D.J."/>
            <person name="Sedlak R.H."/>
            <person name="Xie H."/>
            <person name="Guan J."/>
            <person name="Nguyen T."/>
            <person name="Peddu V."/>
            <person name="Boeckh M."/>
            <person name="Huang M.L."/>
            <person name="Cook L."/>
            <person name="Depledge D.P."/>
            <person name="Zerr D.M."/>
            <person name="Koelle D.M."/>
            <person name="Gantt S."/>
            <person name="Yoshikawa T."/>
            <person name="Caserta M."/>
            <person name="Hill J.A."/>
            <person name="Jerome K.R."/>
        </authorList>
    </citation>
    <scope>NUCLEOTIDE SEQUENCE</scope>
    <source>
        <strain evidence="2">HP49H10</strain>
    </source>
</reference>
<feature type="region of interest" description="Disordered" evidence="1">
    <location>
        <begin position="1"/>
        <end position="93"/>
    </location>
</feature>
<name>A0A5P9S7I0_9BETA</name>